<dbReference type="SUPFAM" id="SSF52833">
    <property type="entry name" value="Thioredoxin-like"/>
    <property type="match status" value="1"/>
</dbReference>
<evidence type="ECO:0000256" key="1">
    <source>
        <dbReference type="ARBA" id="ARBA00010643"/>
    </source>
</evidence>
<dbReference type="InterPro" id="IPR028431">
    <property type="entry name" value="NADP_DH_HndA-like"/>
</dbReference>
<proteinExistence type="inferred from homology"/>
<evidence type="ECO:0000256" key="5">
    <source>
        <dbReference type="ARBA" id="ARBA00023014"/>
    </source>
</evidence>
<dbReference type="PANTHER" id="PTHR43342:SF1">
    <property type="entry name" value="BIFURCATING [FEFE] HYDROGENASE GAMMA SUBUNIT"/>
    <property type="match status" value="1"/>
</dbReference>
<reference evidence="7 8" key="1">
    <citation type="submission" date="2020-07" db="EMBL/GenBank/DDBJ databases">
        <title>Draft whole-genome sequence of Heliobacterium chlorum DSM 3682, type strain.</title>
        <authorList>
            <person name="Kyndt J.A."/>
            <person name="Meyer T.E."/>
            <person name="Imhoff J.F."/>
        </authorList>
    </citation>
    <scope>NUCLEOTIDE SEQUENCE [LARGE SCALE GENOMIC DNA]</scope>
    <source>
        <strain evidence="7 8">DSM 3682</strain>
    </source>
</reference>
<evidence type="ECO:0000256" key="3">
    <source>
        <dbReference type="ARBA" id="ARBA00022723"/>
    </source>
</evidence>
<name>A0ABR7T1R0_HELCL</name>
<evidence type="ECO:0000256" key="2">
    <source>
        <dbReference type="ARBA" id="ARBA00022714"/>
    </source>
</evidence>
<accession>A0ABR7T1R0</accession>
<dbReference type="InterPro" id="IPR036249">
    <property type="entry name" value="Thioredoxin-like_sf"/>
</dbReference>
<dbReference type="Gene3D" id="3.40.30.10">
    <property type="entry name" value="Glutaredoxin"/>
    <property type="match status" value="1"/>
</dbReference>
<dbReference type="CDD" id="cd03064">
    <property type="entry name" value="TRX_Fd_NuoE"/>
    <property type="match status" value="1"/>
</dbReference>
<gene>
    <name evidence="7" type="ORF">H1S01_06385</name>
</gene>
<dbReference type="InterPro" id="IPR041921">
    <property type="entry name" value="NuoE_N"/>
</dbReference>
<dbReference type="PROSITE" id="PS01099">
    <property type="entry name" value="COMPLEX1_24K"/>
    <property type="match status" value="1"/>
</dbReference>
<dbReference type="InterPro" id="IPR002023">
    <property type="entry name" value="NuoE-like"/>
</dbReference>
<organism evidence="7 8">
    <name type="scientific">Heliobacterium chlorum</name>
    <dbReference type="NCBI Taxonomy" id="2698"/>
    <lineage>
        <taxon>Bacteria</taxon>
        <taxon>Bacillati</taxon>
        <taxon>Bacillota</taxon>
        <taxon>Clostridia</taxon>
        <taxon>Eubacteriales</taxon>
        <taxon>Heliobacteriaceae</taxon>
        <taxon>Heliobacterium</taxon>
    </lineage>
</organism>
<protein>
    <submittedName>
        <fullName evidence="7">NAD(P)H-dependent oxidoreductase subunit E</fullName>
    </submittedName>
</protein>
<keyword evidence="2" id="KW-0001">2Fe-2S</keyword>
<dbReference type="PANTHER" id="PTHR43342">
    <property type="entry name" value="NADH-QUINONE OXIDOREDUCTASE, E SUBUNIT"/>
    <property type="match status" value="1"/>
</dbReference>
<evidence type="ECO:0000256" key="6">
    <source>
        <dbReference type="ARBA" id="ARBA00034078"/>
    </source>
</evidence>
<comment type="caution">
    <text evidence="7">The sequence shown here is derived from an EMBL/GenBank/DDBJ whole genome shotgun (WGS) entry which is preliminary data.</text>
</comment>
<evidence type="ECO:0000313" key="8">
    <source>
        <dbReference type="Proteomes" id="UP000617402"/>
    </source>
</evidence>
<evidence type="ECO:0000313" key="7">
    <source>
        <dbReference type="EMBL" id="MBC9784137.1"/>
    </source>
</evidence>
<dbReference type="PIRSF" id="PIRSF000216">
    <property type="entry name" value="NADH_DH_24kDa"/>
    <property type="match status" value="1"/>
</dbReference>
<evidence type="ECO:0000256" key="4">
    <source>
        <dbReference type="ARBA" id="ARBA00023004"/>
    </source>
</evidence>
<keyword evidence="5" id="KW-0411">Iron-sulfur</keyword>
<sequence>MQHRSPDRVAVTGRILEGYPKEQRYTLAMLQDIQKEFQFIPRESMELIADHLELPLGKIYSLATFYKALSLQPKGKHVIKICDGTACHIRSSQMLANELYTLLKIRPGETTGDGQFSVELVNCLGACAIAPVVVIDETFYGKVTPAKLQEIIAQYGDAPEQSERSGGVAHD</sequence>
<keyword evidence="3" id="KW-0479">Metal-binding</keyword>
<comment type="similarity">
    <text evidence="1">Belongs to the complex I 24 kDa subunit family.</text>
</comment>
<dbReference type="InterPro" id="IPR042128">
    <property type="entry name" value="NuoE_dom"/>
</dbReference>
<dbReference type="Pfam" id="PF01257">
    <property type="entry name" value="2Fe-2S_thioredx"/>
    <property type="match status" value="1"/>
</dbReference>
<keyword evidence="4" id="KW-0408">Iron</keyword>
<dbReference type="EMBL" id="JACVHF010000004">
    <property type="protein sequence ID" value="MBC9784137.1"/>
    <property type="molecule type" value="Genomic_DNA"/>
</dbReference>
<comment type="cofactor">
    <cofactor evidence="6">
        <name>[2Fe-2S] cluster</name>
        <dbReference type="ChEBI" id="CHEBI:190135"/>
    </cofactor>
</comment>
<dbReference type="Gene3D" id="1.10.10.1590">
    <property type="entry name" value="NADH-quinone oxidoreductase subunit E"/>
    <property type="match status" value="1"/>
</dbReference>
<dbReference type="Proteomes" id="UP000617402">
    <property type="component" value="Unassembled WGS sequence"/>
</dbReference>
<keyword evidence="8" id="KW-1185">Reference proteome</keyword>